<evidence type="ECO:0000259" key="2">
    <source>
        <dbReference type="Pfam" id="PF02470"/>
    </source>
</evidence>
<dbReference type="InterPro" id="IPR003399">
    <property type="entry name" value="Mce/MlaD"/>
</dbReference>
<accession>A0ABU7JVE5</accession>
<dbReference type="NCBIfam" id="TIGR00996">
    <property type="entry name" value="Mtu_fam_mce"/>
    <property type="match status" value="1"/>
</dbReference>
<organism evidence="4 5">
    <name type="scientific">Rhodococcus chondri</name>
    <dbReference type="NCBI Taxonomy" id="3065941"/>
    <lineage>
        <taxon>Bacteria</taxon>
        <taxon>Bacillati</taxon>
        <taxon>Actinomycetota</taxon>
        <taxon>Actinomycetes</taxon>
        <taxon>Mycobacteriales</taxon>
        <taxon>Nocardiaceae</taxon>
        <taxon>Rhodococcus</taxon>
    </lineage>
</organism>
<evidence type="ECO:0000313" key="4">
    <source>
        <dbReference type="EMBL" id="MEE2033894.1"/>
    </source>
</evidence>
<keyword evidence="1" id="KW-0472">Membrane</keyword>
<keyword evidence="1" id="KW-1133">Transmembrane helix</keyword>
<dbReference type="InterPro" id="IPR052336">
    <property type="entry name" value="MlaD_Phospholipid_Transporter"/>
</dbReference>
<evidence type="ECO:0000259" key="3">
    <source>
        <dbReference type="Pfam" id="PF11887"/>
    </source>
</evidence>
<dbReference type="InterPro" id="IPR024516">
    <property type="entry name" value="Mce_C"/>
</dbReference>
<dbReference type="Proteomes" id="UP001331936">
    <property type="component" value="Unassembled WGS sequence"/>
</dbReference>
<dbReference type="Pfam" id="PF02470">
    <property type="entry name" value="MlaD"/>
    <property type="match status" value="1"/>
</dbReference>
<feature type="transmembrane region" description="Helical" evidence="1">
    <location>
        <begin position="20"/>
        <end position="44"/>
    </location>
</feature>
<proteinExistence type="predicted"/>
<dbReference type="PANTHER" id="PTHR33371">
    <property type="entry name" value="INTERMEMBRANE PHOSPHOLIPID TRANSPORT SYSTEM BINDING PROTEIN MLAD-RELATED"/>
    <property type="match status" value="1"/>
</dbReference>
<name>A0ABU7JVE5_9NOCA</name>
<feature type="domain" description="Mammalian cell entry C-terminal" evidence="3">
    <location>
        <begin position="134"/>
        <end position="316"/>
    </location>
</feature>
<dbReference type="EMBL" id="JAUZMZ010000106">
    <property type="protein sequence ID" value="MEE2033894.1"/>
    <property type="molecule type" value="Genomic_DNA"/>
</dbReference>
<gene>
    <name evidence="4" type="ORF">Q8814_17505</name>
</gene>
<dbReference type="InterPro" id="IPR005693">
    <property type="entry name" value="Mce"/>
</dbReference>
<protein>
    <submittedName>
        <fullName evidence="4">MlaD family protein</fullName>
    </submittedName>
</protein>
<sequence length="350" mass="38028">MIRTTTMLARRIRLRSVEDYSSAVLGTATVLAIVVALACTLVFARAGLGETTYEAEFVQAAQISSGDAVTVAGVQVGTVEGARLEDDHVVVGMKIDKEVRLGADTSASIKLTTLLGSRYIELRPAGEGDLPDRRITLHHTVVPYDLQEVLADATTTFEEVDAERLGTTLVELSNEFEGVPALVPRALTNVEKLSGVVADRREQIGSLLTATHRLTEIVRTQQASLGSLVRDGRDMVHELALRQNLVERLLASTTDLVRQLHSVVVDDRAAIDELIGALDEMLRSLSNQDELLRNTLQILPVPLRNFTNATGTGNEVDFTSPSGPFIDSWMCAISGHADQLDLPPYFGECR</sequence>
<dbReference type="Pfam" id="PF11887">
    <property type="entry name" value="Mce4_CUP1"/>
    <property type="match status" value="1"/>
</dbReference>
<keyword evidence="5" id="KW-1185">Reference proteome</keyword>
<reference evidence="4 5" key="1">
    <citation type="submission" date="2023-08" db="EMBL/GenBank/DDBJ databases">
        <authorList>
            <person name="Girao M."/>
            <person name="Carvalho M.F."/>
        </authorList>
    </citation>
    <scope>NUCLEOTIDE SEQUENCE [LARGE SCALE GENOMIC DNA]</scope>
    <source>
        <strain evidence="4 5">CC-R104</strain>
    </source>
</reference>
<evidence type="ECO:0000256" key="1">
    <source>
        <dbReference type="SAM" id="Phobius"/>
    </source>
</evidence>
<evidence type="ECO:0000313" key="5">
    <source>
        <dbReference type="Proteomes" id="UP001331936"/>
    </source>
</evidence>
<comment type="caution">
    <text evidence="4">The sequence shown here is derived from an EMBL/GenBank/DDBJ whole genome shotgun (WGS) entry which is preliminary data.</text>
</comment>
<keyword evidence="1" id="KW-0812">Transmembrane</keyword>
<dbReference type="PANTHER" id="PTHR33371:SF18">
    <property type="entry name" value="MCE-FAMILY PROTEIN MCE3C"/>
    <property type="match status" value="1"/>
</dbReference>
<dbReference type="RefSeq" id="WP_330153286.1">
    <property type="nucleotide sequence ID" value="NZ_JAUZMZ010000106.1"/>
</dbReference>
<feature type="domain" description="Mce/MlaD" evidence="2">
    <location>
        <begin position="51"/>
        <end position="124"/>
    </location>
</feature>